<dbReference type="SUPFAM" id="SSF51735">
    <property type="entry name" value="NAD(P)-binding Rossmann-fold domains"/>
    <property type="match status" value="1"/>
</dbReference>
<gene>
    <name evidence="1" type="ORF">DMX07_18845</name>
</gene>
<evidence type="ECO:0000313" key="1">
    <source>
        <dbReference type="EMBL" id="PYB78624.1"/>
    </source>
</evidence>
<dbReference type="GO" id="GO:0005737">
    <property type="term" value="C:cytoplasm"/>
    <property type="evidence" value="ECO:0007669"/>
    <property type="project" value="TreeGrafter"/>
</dbReference>
<dbReference type="PIRSF" id="PIRSF001439">
    <property type="entry name" value="CryM"/>
    <property type="match status" value="1"/>
</dbReference>
<dbReference type="PANTHER" id="PTHR13812:SF19">
    <property type="entry name" value="KETIMINE REDUCTASE MU-CRYSTALLIN"/>
    <property type="match status" value="1"/>
</dbReference>
<protein>
    <submittedName>
        <fullName evidence="1">Ornithine cyclodeaminase family protein</fullName>
        <ecNumber evidence="1">4.3.1.12</ecNumber>
    </submittedName>
</protein>
<dbReference type="Proteomes" id="UP000247620">
    <property type="component" value="Unassembled WGS sequence"/>
</dbReference>
<dbReference type="NCBIfam" id="NF005296">
    <property type="entry name" value="PRK06823.1"/>
    <property type="match status" value="1"/>
</dbReference>
<sequence length="315" mass="33851">MKIHDLQAIKACLDLDAIERRLVDGFRAYSAGQVQAPPVQNFQFRQANGDCCIKSAYLEGGETFVVKVSSGFYDNPGKGLPSNDGLMLVLSARTGEPLAWLADQGWLTAVRTALAGRIVARLLAPREVEAIGVLGTGLQARLQLECLMALTGCRQVVVWGRSEQGLSDYREHARALGFSVQTVQQPQAVAQAANLIVTTTPSREPLLRREWVRPGTHITAVGADCVGKQELDAALVASMSRIIVDSQAQCGAYGEVSHALKAGSLEPSRLLELGAVLAGQEAGRQDQHEVTLADLTGVAVQDAQIAQWVFERLRG</sequence>
<comment type="caution">
    <text evidence="1">The sequence shown here is derived from an EMBL/GenBank/DDBJ whole genome shotgun (WGS) entry which is preliminary data.</text>
</comment>
<dbReference type="EC" id="4.3.1.12" evidence="1"/>
<dbReference type="AlphaFoldDB" id="A0A2V4HW49"/>
<dbReference type="RefSeq" id="WP_110702073.1">
    <property type="nucleotide sequence ID" value="NZ_CP151184.1"/>
</dbReference>
<dbReference type="InterPro" id="IPR023401">
    <property type="entry name" value="ODC_N"/>
</dbReference>
<dbReference type="Gene3D" id="3.30.1780.10">
    <property type="entry name" value="ornithine cyclodeaminase, domain 1"/>
    <property type="match status" value="1"/>
</dbReference>
<dbReference type="Pfam" id="PF02423">
    <property type="entry name" value="OCD_Mu_crystall"/>
    <property type="match status" value="1"/>
</dbReference>
<dbReference type="InterPro" id="IPR036291">
    <property type="entry name" value="NAD(P)-bd_dom_sf"/>
</dbReference>
<keyword evidence="1" id="KW-0456">Lyase</keyword>
<evidence type="ECO:0000313" key="2">
    <source>
        <dbReference type="Proteomes" id="UP000247620"/>
    </source>
</evidence>
<dbReference type="InterPro" id="IPR003462">
    <property type="entry name" value="ODC_Mu_crystall"/>
</dbReference>
<reference evidence="1 2" key="1">
    <citation type="submission" date="2018-06" db="EMBL/GenBank/DDBJ databases">
        <title>Pseudomonas diversity within urban Lake Michigan freshwaters.</title>
        <authorList>
            <person name="Batrich M."/>
            <person name="Hatzopoulos T."/>
            <person name="Putonti C."/>
        </authorList>
    </citation>
    <scope>NUCLEOTIDE SEQUENCE [LARGE SCALE GENOMIC DNA]</scope>
    <source>
        <strain evidence="1 2">LBp-160603</strain>
    </source>
</reference>
<proteinExistence type="predicted"/>
<dbReference type="PANTHER" id="PTHR13812">
    <property type="entry name" value="KETIMINE REDUCTASE MU-CRYSTALLIN"/>
    <property type="match status" value="1"/>
</dbReference>
<name>A0A2V4HW49_9PSED</name>
<dbReference type="Gene3D" id="3.40.50.720">
    <property type="entry name" value="NAD(P)-binding Rossmann-like Domain"/>
    <property type="match status" value="1"/>
</dbReference>
<accession>A0A2V4HW49</accession>
<organism evidence="1 2">
    <name type="scientific">Pseudomonas soli</name>
    <dbReference type="NCBI Taxonomy" id="1306993"/>
    <lineage>
        <taxon>Bacteria</taxon>
        <taxon>Pseudomonadati</taxon>
        <taxon>Pseudomonadota</taxon>
        <taxon>Gammaproteobacteria</taxon>
        <taxon>Pseudomonadales</taxon>
        <taxon>Pseudomonadaceae</taxon>
        <taxon>Pseudomonas</taxon>
    </lineage>
</organism>
<dbReference type="EMBL" id="QJRO01000014">
    <property type="protein sequence ID" value="PYB78624.1"/>
    <property type="molecule type" value="Genomic_DNA"/>
</dbReference>
<dbReference type="GO" id="GO:0008473">
    <property type="term" value="F:ornithine cyclodeaminase activity"/>
    <property type="evidence" value="ECO:0007669"/>
    <property type="project" value="UniProtKB-EC"/>
</dbReference>